<accession>A0ABV9Y1B2</accession>
<dbReference type="SUPFAM" id="SSF53850">
    <property type="entry name" value="Periplasmic binding protein-like II"/>
    <property type="match status" value="1"/>
</dbReference>
<feature type="domain" description="Solute-binding protein family 3/N-terminal" evidence="1">
    <location>
        <begin position="35"/>
        <end position="121"/>
    </location>
</feature>
<dbReference type="Pfam" id="PF00497">
    <property type="entry name" value="SBP_bac_3"/>
    <property type="match status" value="1"/>
</dbReference>
<proteinExistence type="predicted"/>
<evidence type="ECO:0000259" key="1">
    <source>
        <dbReference type="Pfam" id="PF00497"/>
    </source>
</evidence>
<dbReference type="Gene3D" id="3.40.190.10">
    <property type="entry name" value="Periplasmic binding protein-like II"/>
    <property type="match status" value="1"/>
</dbReference>
<evidence type="ECO:0000313" key="3">
    <source>
        <dbReference type="Proteomes" id="UP001595833"/>
    </source>
</evidence>
<name>A0ABV9Y1B2_9PSEU</name>
<dbReference type="PROSITE" id="PS51257">
    <property type="entry name" value="PROKAR_LIPOPROTEIN"/>
    <property type="match status" value="1"/>
</dbReference>
<evidence type="ECO:0000313" key="2">
    <source>
        <dbReference type="EMBL" id="MFC5055285.1"/>
    </source>
</evidence>
<comment type="caution">
    <text evidence="2">The sequence shown here is derived from an EMBL/GenBank/DDBJ whole genome shotgun (WGS) entry which is preliminary data.</text>
</comment>
<organism evidence="2 3">
    <name type="scientific">Saccharothrix xinjiangensis</name>
    <dbReference type="NCBI Taxonomy" id="204798"/>
    <lineage>
        <taxon>Bacteria</taxon>
        <taxon>Bacillati</taxon>
        <taxon>Actinomycetota</taxon>
        <taxon>Actinomycetes</taxon>
        <taxon>Pseudonocardiales</taxon>
        <taxon>Pseudonocardiaceae</taxon>
        <taxon>Saccharothrix</taxon>
    </lineage>
</organism>
<gene>
    <name evidence="2" type="ORF">ACFPFM_16125</name>
</gene>
<reference evidence="3" key="1">
    <citation type="journal article" date="2019" name="Int. J. Syst. Evol. Microbiol.">
        <title>The Global Catalogue of Microorganisms (GCM) 10K type strain sequencing project: providing services to taxonomists for standard genome sequencing and annotation.</title>
        <authorList>
            <consortium name="The Broad Institute Genomics Platform"/>
            <consortium name="The Broad Institute Genome Sequencing Center for Infectious Disease"/>
            <person name="Wu L."/>
            <person name="Ma J."/>
        </authorList>
    </citation>
    <scope>NUCLEOTIDE SEQUENCE [LARGE SCALE GENOMIC DNA]</scope>
    <source>
        <strain evidence="3">KCTC 12848</strain>
    </source>
</reference>
<dbReference type="EMBL" id="JBHSJB010000012">
    <property type="protein sequence ID" value="MFC5055285.1"/>
    <property type="molecule type" value="Genomic_DNA"/>
</dbReference>
<protein>
    <submittedName>
        <fullName evidence="2">Transporter substrate-binding domain-containing protein</fullName>
    </submittedName>
</protein>
<dbReference type="RefSeq" id="WP_344040335.1">
    <property type="nucleotide sequence ID" value="NZ_BAAAKE010000022.1"/>
</dbReference>
<dbReference type="Proteomes" id="UP001595833">
    <property type="component" value="Unassembled WGS sequence"/>
</dbReference>
<keyword evidence="3" id="KW-1185">Reference proteome</keyword>
<sequence length="151" mass="16289">MRWLPLLVLVLVVSGCGLPRDVDGSLERVRGGALRAGVTDNPPWTEVGDGEPAGAEVELVERFAAGLGTRVEWRRGSESALVTALGNGELDLVVGGFEEQSPWIEQASLTHPYADGHVWALPLGENAWQVEVERFLLALPEGEVDRLTGRP</sequence>
<dbReference type="InterPro" id="IPR001638">
    <property type="entry name" value="Solute-binding_3/MltF_N"/>
</dbReference>